<evidence type="ECO:0000313" key="3">
    <source>
        <dbReference type="Proteomes" id="UP000218288"/>
    </source>
</evidence>
<dbReference type="AlphaFoldDB" id="A0A160PK53"/>
<dbReference type="RefSeq" id="WP_157914252.1">
    <property type="nucleotide sequence ID" value="NZ_AP014809.1"/>
</dbReference>
<dbReference type="OrthoDB" id="8479758at2"/>
<gene>
    <name evidence="2" type="ORF">MPPM_4770</name>
</gene>
<keyword evidence="1" id="KW-0175">Coiled coil</keyword>
<organism evidence="2 3">
    <name type="scientific">Methylorubrum populi</name>
    <dbReference type="NCBI Taxonomy" id="223967"/>
    <lineage>
        <taxon>Bacteria</taxon>
        <taxon>Pseudomonadati</taxon>
        <taxon>Pseudomonadota</taxon>
        <taxon>Alphaproteobacteria</taxon>
        <taxon>Hyphomicrobiales</taxon>
        <taxon>Methylobacteriaceae</taxon>
        <taxon>Methylorubrum</taxon>
    </lineage>
</organism>
<dbReference type="EMBL" id="AP014809">
    <property type="protein sequence ID" value="BAU93375.1"/>
    <property type="molecule type" value="Genomic_DNA"/>
</dbReference>
<feature type="coiled-coil region" evidence="1">
    <location>
        <begin position="14"/>
        <end position="48"/>
    </location>
</feature>
<evidence type="ECO:0000313" key="2">
    <source>
        <dbReference type="EMBL" id="BAU93375.1"/>
    </source>
</evidence>
<accession>A0A160PK53</accession>
<name>A0A160PK53_9HYPH</name>
<sequence>MAASAKPKERDLVAEAARAALEAANGDVREATRALEQSVRNNRRLRDDLTDPLLSTACYAAVTAQCRVERRKVWTPPAEKLVANRTNGSHRVVQLAAGTLLMFPLPGGKKLGEATREEIAEAAQFYDAQATDMGVKARWLRLVAQSVPGDKTAGDVLTDRRLRELQEAARGLAE</sequence>
<protein>
    <submittedName>
        <fullName evidence="2">Uncharacterized protein</fullName>
    </submittedName>
</protein>
<reference evidence="2 3" key="1">
    <citation type="journal article" date="2016" name="Genome Announc.">
        <title>Complete Genome Sequence of Methylobacterium populi P-1M, Isolated from Pink-Pigmented Household Biofilm.</title>
        <authorList>
            <person name="Morohoshi T."/>
            <person name="Ikeda T."/>
        </authorList>
    </citation>
    <scope>NUCLEOTIDE SEQUENCE [LARGE SCALE GENOMIC DNA]</scope>
    <source>
        <strain evidence="2 3">P-1M</strain>
    </source>
</reference>
<evidence type="ECO:0000256" key="1">
    <source>
        <dbReference type="SAM" id="Coils"/>
    </source>
</evidence>
<proteinExistence type="predicted"/>
<dbReference type="Proteomes" id="UP000218288">
    <property type="component" value="Chromosome"/>
</dbReference>